<keyword evidence="4 6" id="KW-1133">Transmembrane helix</keyword>
<feature type="domain" description="Major facilitator superfamily (MFS) profile" evidence="7">
    <location>
        <begin position="6"/>
        <end position="383"/>
    </location>
</feature>
<comment type="subcellular location">
    <subcellularLocation>
        <location evidence="1">Cell membrane</location>
        <topology evidence="1">Multi-pass membrane protein</topology>
    </subcellularLocation>
</comment>
<feature type="transmembrane region" description="Helical" evidence="6">
    <location>
        <begin position="97"/>
        <end position="118"/>
    </location>
</feature>
<proteinExistence type="predicted"/>
<evidence type="ECO:0000256" key="2">
    <source>
        <dbReference type="ARBA" id="ARBA00022475"/>
    </source>
</evidence>
<evidence type="ECO:0000256" key="1">
    <source>
        <dbReference type="ARBA" id="ARBA00004651"/>
    </source>
</evidence>
<evidence type="ECO:0000256" key="3">
    <source>
        <dbReference type="ARBA" id="ARBA00022692"/>
    </source>
</evidence>
<dbReference type="InterPro" id="IPR036259">
    <property type="entry name" value="MFS_trans_sf"/>
</dbReference>
<dbReference type="EMBL" id="PVWJ01000026">
    <property type="protein sequence ID" value="PSB03701.1"/>
    <property type="molecule type" value="Genomic_DNA"/>
</dbReference>
<feature type="transmembrane region" description="Helical" evidence="6">
    <location>
        <begin position="362"/>
        <end position="379"/>
    </location>
</feature>
<dbReference type="InterPro" id="IPR050189">
    <property type="entry name" value="MFS_Efflux_Transporters"/>
</dbReference>
<dbReference type="SUPFAM" id="SSF103473">
    <property type="entry name" value="MFS general substrate transporter"/>
    <property type="match status" value="1"/>
</dbReference>
<keyword evidence="3 6" id="KW-0812">Transmembrane</keyword>
<dbReference type="PRINTS" id="PR01035">
    <property type="entry name" value="TCRTETA"/>
</dbReference>
<dbReference type="InterPro" id="IPR020846">
    <property type="entry name" value="MFS_dom"/>
</dbReference>
<feature type="transmembrane region" description="Helical" evidence="6">
    <location>
        <begin position="7"/>
        <end position="28"/>
    </location>
</feature>
<feature type="transmembrane region" description="Helical" evidence="6">
    <location>
        <begin position="72"/>
        <end position="91"/>
    </location>
</feature>
<keyword evidence="2" id="KW-1003">Cell membrane</keyword>
<comment type="caution">
    <text evidence="8">The sequence shown here is derived from an EMBL/GenBank/DDBJ whole genome shotgun (WGS) entry which is preliminary data.</text>
</comment>
<feature type="transmembrane region" description="Helical" evidence="6">
    <location>
        <begin position="40"/>
        <end position="60"/>
    </location>
</feature>
<reference evidence="8 9" key="1">
    <citation type="submission" date="2018-02" db="EMBL/GenBank/DDBJ databases">
        <authorList>
            <person name="Cohen D.B."/>
            <person name="Kent A.D."/>
        </authorList>
    </citation>
    <scope>NUCLEOTIDE SEQUENCE [LARGE SCALE GENOMIC DNA]</scope>
    <source>
        <strain evidence="8 9">CCAP 1448/3</strain>
    </source>
</reference>
<dbReference type="PANTHER" id="PTHR43124:SF3">
    <property type="entry name" value="CHLORAMPHENICOL EFFLUX PUMP RV0191"/>
    <property type="match status" value="1"/>
</dbReference>
<dbReference type="Pfam" id="PF07690">
    <property type="entry name" value="MFS_1"/>
    <property type="match status" value="1"/>
</dbReference>
<name>A0A2T1C613_9CYAN</name>
<evidence type="ECO:0000259" key="7">
    <source>
        <dbReference type="PROSITE" id="PS50850"/>
    </source>
</evidence>
<dbReference type="Gene3D" id="1.20.1250.20">
    <property type="entry name" value="MFS general substrate transporter like domains"/>
    <property type="match status" value="1"/>
</dbReference>
<evidence type="ECO:0000313" key="8">
    <source>
        <dbReference type="EMBL" id="PSB03701.1"/>
    </source>
</evidence>
<keyword evidence="5 6" id="KW-0472">Membrane</keyword>
<keyword evidence="9" id="KW-1185">Reference proteome</keyword>
<feature type="transmembrane region" description="Helical" evidence="6">
    <location>
        <begin position="273"/>
        <end position="291"/>
    </location>
</feature>
<evidence type="ECO:0000313" key="9">
    <source>
        <dbReference type="Proteomes" id="UP000238762"/>
    </source>
</evidence>
<evidence type="ECO:0000256" key="6">
    <source>
        <dbReference type="SAM" id="Phobius"/>
    </source>
</evidence>
<dbReference type="Proteomes" id="UP000238762">
    <property type="component" value="Unassembled WGS sequence"/>
</dbReference>
<feature type="transmembrane region" description="Helical" evidence="6">
    <location>
        <begin position="130"/>
        <end position="153"/>
    </location>
</feature>
<dbReference type="CDD" id="cd17473">
    <property type="entry name" value="MFS_arabinose_efflux_permease_like"/>
    <property type="match status" value="1"/>
</dbReference>
<evidence type="ECO:0000256" key="4">
    <source>
        <dbReference type="ARBA" id="ARBA00022989"/>
    </source>
</evidence>
<gene>
    <name evidence="8" type="ORF">C7B64_07230</name>
</gene>
<dbReference type="OrthoDB" id="9793283at2"/>
<dbReference type="GO" id="GO:0022857">
    <property type="term" value="F:transmembrane transporter activity"/>
    <property type="evidence" value="ECO:0007669"/>
    <property type="project" value="InterPro"/>
</dbReference>
<accession>A0A2T1C613</accession>
<organism evidence="8 9">
    <name type="scientific">Merismopedia glauca CCAP 1448/3</name>
    <dbReference type="NCBI Taxonomy" id="1296344"/>
    <lineage>
        <taxon>Bacteria</taxon>
        <taxon>Bacillati</taxon>
        <taxon>Cyanobacteriota</taxon>
        <taxon>Cyanophyceae</taxon>
        <taxon>Synechococcales</taxon>
        <taxon>Merismopediaceae</taxon>
        <taxon>Merismopedia</taxon>
    </lineage>
</organism>
<dbReference type="GO" id="GO:0005886">
    <property type="term" value="C:plasma membrane"/>
    <property type="evidence" value="ECO:0007669"/>
    <property type="project" value="UniProtKB-SubCell"/>
</dbReference>
<feature type="transmembrane region" description="Helical" evidence="6">
    <location>
        <begin position="331"/>
        <end position="356"/>
    </location>
</feature>
<dbReference type="AlphaFoldDB" id="A0A2T1C613"/>
<dbReference type="RefSeq" id="WP_106287970.1">
    <property type="nucleotide sequence ID" value="NZ_PVWJ01000026.1"/>
</dbReference>
<dbReference type="InterPro" id="IPR001958">
    <property type="entry name" value="Tet-R_TetA/multi-R_MdtG-like"/>
</dbReference>
<feature type="transmembrane region" description="Helical" evidence="6">
    <location>
        <begin position="205"/>
        <end position="227"/>
    </location>
</feature>
<evidence type="ECO:0000256" key="5">
    <source>
        <dbReference type="ARBA" id="ARBA00023136"/>
    </source>
</evidence>
<dbReference type="PANTHER" id="PTHR43124">
    <property type="entry name" value="PURINE EFFLUX PUMP PBUE"/>
    <property type="match status" value="1"/>
</dbReference>
<dbReference type="InterPro" id="IPR011701">
    <property type="entry name" value="MFS"/>
</dbReference>
<feature type="transmembrane region" description="Helical" evidence="6">
    <location>
        <begin position="239"/>
        <end position="261"/>
    </location>
</feature>
<feature type="transmembrane region" description="Helical" evidence="6">
    <location>
        <begin position="159"/>
        <end position="178"/>
    </location>
</feature>
<reference evidence="8 9" key="2">
    <citation type="submission" date="2018-03" db="EMBL/GenBank/DDBJ databases">
        <title>The ancient ancestry and fast evolution of plastids.</title>
        <authorList>
            <person name="Moore K.R."/>
            <person name="Magnabosco C."/>
            <person name="Momper L."/>
            <person name="Gold D.A."/>
            <person name="Bosak T."/>
            <person name="Fournier G.P."/>
        </authorList>
    </citation>
    <scope>NUCLEOTIDE SEQUENCE [LARGE SCALE GENOMIC DNA]</scope>
    <source>
        <strain evidence="8 9">CCAP 1448/3</strain>
    </source>
</reference>
<feature type="transmembrane region" description="Helical" evidence="6">
    <location>
        <begin position="297"/>
        <end position="319"/>
    </location>
</feature>
<sequence>MWRNPQLLILLAAGSMTTMAGGLVAPILPDIVKELKLDTGWAGMLVSMHCLTIALFSAPLGILADRVGRIRILIPCLLLYALVGVAGAFATNFWGLLLTRALLGAVSGGIAAASLGLLGSMYEGKKRSQALGLATSTLTITGITDPLLGGWVGDSNWRYSFYLYALAVPIAFLVAAIFKHESPLQAKAIKDNPTKSLRKVLTQPGALRVLLALSLTSVAMYAVVIYAPLYLKKAIAADSLLNGIVLASRAIGASVISAFGASKLTQLIGIQPTIALGFALMAATLATIPLLHQIELILVASIIFGVGFGIVLPSLYNALANFSPPELRSSVLAIGTGVGFLGQFMSPVLLGPVIYYSSLENVFYAAAIVALLTGVLLFVPQRR</sequence>
<dbReference type="PROSITE" id="PS50850">
    <property type="entry name" value="MFS"/>
    <property type="match status" value="1"/>
</dbReference>
<protein>
    <submittedName>
        <fullName evidence="8">MFS transporter</fullName>
    </submittedName>
</protein>